<dbReference type="Gene3D" id="3.30.460.10">
    <property type="entry name" value="Beta Polymerase, domain 2"/>
    <property type="match status" value="1"/>
</dbReference>
<feature type="domain" description="Polymerase nucleotidyl transferase" evidence="10">
    <location>
        <begin position="59"/>
        <end position="138"/>
    </location>
</feature>
<keyword evidence="4" id="KW-0548">Nucleotidyltransferase</keyword>
<dbReference type="EMBL" id="LCRA01000008">
    <property type="protein sequence ID" value="KKW27723.1"/>
    <property type="molecule type" value="Genomic_DNA"/>
</dbReference>
<dbReference type="InterPro" id="IPR052038">
    <property type="entry name" value="Type-VII_TA_antitoxin"/>
</dbReference>
<name>A0A0G1X962_9BACT</name>
<evidence type="ECO:0000256" key="9">
    <source>
        <dbReference type="ARBA" id="ARBA00038276"/>
    </source>
</evidence>
<dbReference type="InterPro" id="IPR043519">
    <property type="entry name" value="NT_sf"/>
</dbReference>
<comment type="similarity">
    <text evidence="9">Belongs to the MntA antitoxin family.</text>
</comment>
<dbReference type="CDD" id="cd05403">
    <property type="entry name" value="NT_KNTase_like"/>
    <property type="match status" value="1"/>
</dbReference>
<dbReference type="InterPro" id="IPR002934">
    <property type="entry name" value="Polymerase_NTP_transf_dom"/>
</dbReference>
<dbReference type="Proteomes" id="UP000034185">
    <property type="component" value="Unassembled WGS sequence"/>
</dbReference>
<comment type="caution">
    <text evidence="11">The sequence shown here is derived from an EMBL/GenBank/DDBJ whole genome shotgun (WGS) entry which is preliminary data.</text>
</comment>
<dbReference type="GO" id="GO:0016779">
    <property type="term" value="F:nucleotidyltransferase activity"/>
    <property type="evidence" value="ECO:0007669"/>
    <property type="project" value="UniProtKB-KW"/>
</dbReference>
<protein>
    <submittedName>
        <fullName evidence="11">Putative nucleotidyltransferase</fullName>
    </submittedName>
</protein>
<reference evidence="11 12" key="1">
    <citation type="journal article" date="2015" name="Nature">
        <title>rRNA introns, odd ribosomes, and small enigmatic genomes across a large radiation of phyla.</title>
        <authorList>
            <person name="Brown C.T."/>
            <person name="Hug L.A."/>
            <person name="Thomas B.C."/>
            <person name="Sharon I."/>
            <person name="Castelle C.J."/>
            <person name="Singh A."/>
            <person name="Wilkins M.J."/>
            <person name="Williams K.H."/>
            <person name="Banfield J.F."/>
        </authorList>
    </citation>
    <scope>NUCLEOTIDE SEQUENCE [LARGE SCALE GENOMIC DNA]</scope>
</reference>
<keyword evidence="5" id="KW-0479">Metal-binding</keyword>
<evidence type="ECO:0000256" key="6">
    <source>
        <dbReference type="ARBA" id="ARBA00022741"/>
    </source>
</evidence>
<keyword evidence="3 11" id="KW-0808">Transferase</keyword>
<evidence type="ECO:0000256" key="5">
    <source>
        <dbReference type="ARBA" id="ARBA00022723"/>
    </source>
</evidence>
<evidence type="ECO:0000313" key="12">
    <source>
        <dbReference type="Proteomes" id="UP000034185"/>
    </source>
</evidence>
<gene>
    <name evidence="11" type="ORF">UY70_C0008G0002</name>
</gene>
<evidence type="ECO:0000256" key="7">
    <source>
        <dbReference type="ARBA" id="ARBA00022840"/>
    </source>
</evidence>
<dbReference type="PANTHER" id="PTHR33571">
    <property type="entry name" value="SSL8005 PROTEIN"/>
    <property type="match status" value="1"/>
</dbReference>
<keyword evidence="6" id="KW-0547">Nucleotide-binding</keyword>
<dbReference type="PANTHER" id="PTHR33571:SF14">
    <property type="entry name" value="PROTEIN ADENYLYLTRANSFERASE MJ0435-RELATED"/>
    <property type="match status" value="1"/>
</dbReference>
<evidence type="ECO:0000313" key="11">
    <source>
        <dbReference type="EMBL" id="KKW27723.1"/>
    </source>
</evidence>
<keyword evidence="8" id="KW-0460">Magnesium</keyword>
<keyword evidence="2" id="KW-1277">Toxin-antitoxin system</keyword>
<evidence type="ECO:0000256" key="2">
    <source>
        <dbReference type="ARBA" id="ARBA00022649"/>
    </source>
</evidence>
<organism evidence="11 12">
    <name type="scientific">Candidatus Kaiserbacteria bacterium GW2011_GWB1_52_6</name>
    <dbReference type="NCBI Taxonomy" id="1618674"/>
    <lineage>
        <taxon>Bacteria</taxon>
        <taxon>Candidatus Kaiseribacteriota</taxon>
    </lineage>
</organism>
<comment type="cofactor">
    <cofactor evidence="1">
        <name>Mg(2+)</name>
        <dbReference type="ChEBI" id="CHEBI:18420"/>
    </cofactor>
</comment>
<accession>A0A0G1X962</accession>
<dbReference type="Pfam" id="PF01909">
    <property type="entry name" value="NTP_transf_2"/>
    <property type="match status" value="1"/>
</dbReference>
<evidence type="ECO:0000256" key="1">
    <source>
        <dbReference type="ARBA" id="ARBA00001946"/>
    </source>
</evidence>
<dbReference type="GO" id="GO:0046872">
    <property type="term" value="F:metal ion binding"/>
    <property type="evidence" value="ECO:0007669"/>
    <property type="project" value="UniProtKB-KW"/>
</dbReference>
<evidence type="ECO:0000256" key="4">
    <source>
        <dbReference type="ARBA" id="ARBA00022695"/>
    </source>
</evidence>
<evidence type="ECO:0000256" key="3">
    <source>
        <dbReference type="ARBA" id="ARBA00022679"/>
    </source>
</evidence>
<dbReference type="SUPFAM" id="SSF81301">
    <property type="entry name" value="Nucleotidyltransferase"/>
    <property type="match status" value="1"/>
</dbReference>
<dbReference type="GO" id="GO:0005524">
    <property type="term" value="F:ATP binding"/>
    <property type="evidence" value="ECO:0007669"/>
    <property type="project" value="UniProtKB-KW"/>
</dbReference>
<evidence type="ECO:0000256" key="8">
    <source>
        <dbReference type="ARBA" id="ARBA00022842"/>
    </source>
</evidence>
<sequence length="145" mass="16816">MFILRAILLPRSRLFARARGSLRAMDLLRQAFTLPRAPRYVWYSIDMIDDLTTLAEKTRPIFKKYGFRKVGVFGSRSRGDNRADSDADFLFSDQGHPLSFLEKQEAEEELKSALGVDVDLVPDTKVVARMRPHIKRDLKIIYERQ</sequence>
<evidence type="ECO:0000259" key="10">
    <source>
        <dbReference type="Pfam" id="PF01909"/>
    </source>
</evidence>
<keyword evidence="7" id="KW-0067">ATP-binding</keyword>
<dbReference type="AlphaFoldDB" id="A0A0G1X962"/>
<proteinExistence type="inferred from homology"/>